<dbReference type="OrthoDB" id="3862662at2759"/>
<dbReference type="AlphaFoldDB" id="A0A8H4NCZ2"/>
<proteinExistence type="predicted"/>
<name>A0A8H4NCZ2_9PEZI</name>
<dbReference type="EMBL" id="WWBZ02000001">
    <property type="protein sequence ID" value="KAF4314501.1"/>
    <property type="molecule type" value="Genomic_DNA"/>
</dbReference>
<dbReference type="Proteomes" id="UP000572817">
    <property type="component" value="Unassembled WGS sequence"/>
</dbReference>
<evidence type="ECO:0000313" key="1">
    <source>
        <dbReference type="EMBL" id="KAF4314501.1"/>
    </source>
</evidence>
<reference evidence="1" key="1">
    <citation type="submission" date="2020-04" db="EMBL/GenBank/DDBJ databases">
        <title>Genome Assembly and Annotation of Botryosphaeria dothidea sdau 11-99, a Latent Pathogen of Apple Fruit Ring Rot in China.</title>
        <authorList>
            <person name="Yu C."/>
            <person name="Diao Y."/>
            <person name="Lu Q."/>
            <person name="Zhao J."/>
            <person name="Cui S."/>
            <person name="Peng C."/>
            <person name="He B."/>
            <person name="Liu H."/>
        </authorList>
    </citation>
    <scope>NUCLEOTIDE SEQUENCE [LARGE SCALE GENOMIC DNA]</scope>
    <source>
        <strain evidence="1">Sdau11-99</strain>
    </source>
</reference>
<protein>
    <submittedName>
        <fullName evidence="1">Uncharacterized protein</fullName>
    </submittedName>
</protein>
<gene>
    <name evidence="1" type="ORF">GTA08_BOTSDO00782</name>
</gene>
<accession>A0A8H4NCZ2</accession>
<keyword evidence="2" id="KW-1185">Reference proteome</keyword>
<sequence length="134" mass="14673">MPRNLDLLVYALKTSGQRWPVSHRQEKVIRTALSEYKLPLSISSLPAQFFDLQYSAIDIDDALHIWAKKLQPWVHLLHANPDNTGMENLGTSSMVSTASETTAAAAARRGEINGLIGEDFGIEGLTPSAVLLDS</sequence>
<evidence type="ECO:0000313" key="2">
    <source>
        <dbReference type="Proteomes" id="UP000572817"/>
    </source>
</evidence>
<organism evidence="1 2">
    <name type="scientific">Botryosphaeria dothidea</name>
    <dbReference type="NCBI Taxonomy" id="55169"/>
    <lineage>
        <taxon>Eukaryota</taxon>
        <taxon>Fungi</taxon>
        <taxon>Dikarya</taxon>
        <taxon>Ascomycota</taxon>
        <taxon>Pezizomycotina</taxon>
        <taxon>Dothideomycetes</taxon>
        <taxon>Dothideomycetes incertae sedis</taxon>
        <taxon>Botryosphaeriales</taxon>
        <taxon>Botryosphaeriaceae</taxon>
        <taxon>Botryosphaeria</taxon>
    </lineage>
</organism>
<comment type="caution">
    <text evidence="1">The sequence shown here is derived from an EMBL/GenBank/DDBJ whole genome shotgun (WGS) entry which is preliminary data.</text>
</comment>